<evidence type="ECO:0000313" key="1">
    <source>
        <dbReference type="EMBL" id="JAE07605.1"/>
    </source>
</evidence>
<sequence length="55" mass="6368">MCSALRWRSQNMHILEKAAARMLKVVRSGRKPAATISRNARCRDFILKLAAKERR</sequence>
<proteinExistence type="predicted"/>
<organism evidence="1">
    <name type="scientific">Arundo donax</name>
    <name type="common">Giant reed</name>
    <name type="synonym">Donax arundinaceus</name>
    <dbReference type="NCBI Taxonomy" id="35708"/>
    <lineage>
        <taxon>Eukaryota</taxon>
        <taxon>Viridiplantae</taxon>
        <taxon>Streptophyta</taxon>
        <taxon>Embryophyta</taxon>
        <taxon>Tracheophyta</taxon>
        <taxon>Spermatophyta</taxon>
        <taxon>Magnoliopsida</taxon>
        <taxon>Liliopsida</taxon>
        <taxon>Poales</taxon>
        <taxon>Poaceae</taxon>
        <taxon>PACMAD clade</taxon>
        <taxon>Arundinoideae</taxon>
        <taxon>Arundineae</taxon>
        <taxon>Arundo</taxon>
    </lineage>
</organism>
<protein>
    <submittedName>
        <fullName evidence="1">Uncharacterized protein</fullName>
    </submittedName>
</protein>
<dbReference type="EMBL" id="GBRH01190291">
    <property type="protein sequence ID" value="JAE07605.1"/>
    <property type="molecule type" value="Transcribed_RNA"/>
</dbReference>
<accession>A0A0A9F3P9</accession>
<dbReference type="AlphaFoldDB" id="A0A0A9F3P9"/>
<reference evidence="1" key="2">
    <citation type="journal article" date="2015" name="Data Brief">
        <title>Shoot transcriptome of the giant reed, Arundo donax.</title>
        <authorList>
            <person name="Barrero R.A."/>
            <person name="Guerrero F.D."/>
            <person name="Moolhuijzen P."/>
            <person name="Goolsby J.A."/>
            <person name="Tidwell J."/>
            <person name="Bellgard S.E."/>
            <person name="Bellgard M.I."/>
        </authorList>
    </citation>
    <scope>NUCLEOTIDE SEQUENCE</scope>
    <source>
        <tissue evidence="1">Shoot tissue taken approximately 20 cm above the soil surface</tissue>
    </source>
</reference>
<name>A0A0A9F3P9_ARUDO</name>
<reference evidence="1" key="1">
    <citation type="submission" date="2014-09" db="EMBL/GenBank/DDBJ databases">
        <authorList>
            <person name="Magalhaes I.L.F."/>
            <person name="Oliveira U."/>
            <person name="Santos F.R."/>
            <person name="Vidigal T.H.D.A."/>
            <person name="Brescovit A.D."/>
            <person name="Santos A.J."/>
        </authorList>
    </citation>
    <scope>NUCLEOTIDE SEQUENCE</scope>
    <source>
        <tissue evidence="1">Shoot tissue taken approximately 20 cm above the soil surface</tissue>
    </source>
</reference>